<evidence type="ECO:0000313" key="1">
    <source>
        <dbReference type="EMBL" id="ROO13842.1"/>
    </source>
</evidence>
<reference evidence="1 2" key="1">
    <citation type="submission" date="2016-10" db="EMBL/GenBank/DDBJ databases">
        <title>Comparative genome analysis of multiple Pseudomonas spp. focuses on biocontrol and plant growth promoting traits.</title>
        <authorList>
            <person name="Tao X.-Y."/>
            <person name="Taylor C.G."/>
        </authorList>
    </citation>
    <scope>NUCLEOTIDE SEQUENCE [LARGE SCALE GENOMIC DNA]</scope>
    <source>
        <strain evidence="1 2">36G2</strain>
    </source>
</reference>
<accession>A0A423PDD5</accession>
<dbReference type="SUPFAM" id="SSF55729">
    <property type="entry name" value="Acyl-CoA N-acyltransferases (Nat)"/>
    <property type="match status" value="1"/>
</dbReference>
<protein>
    <recommendedName>
        <fullName evidence="3">N-acetyltransferase domain-containing protein</fullName>
    </recommendedName>
</protein>
<sequence>MLGQAKGKVLMRLFRDAGMSSIDKPKAFNVRVVLADEVTQLGLQAKRDSYPNQKMPQVTGGSGSRERFGEAVFEILAEGESAGYLVERREPILEIYRLFIYPDFRDQGVAKKAVYSWRSLRLMNGYRTVQLEIDNESAGFWQNAFPWYYFDYQGVHPEVPLESHDAATNRI</sequence>
<organism evidence="1 2">
    <name type="scientific">Pseudomonas fluorescens</name>
    <dbReference type="NCBI Taxonomy" id="294"/>
    <lineage>
        <taxon>Bacteria</taxon>
        <taxon>Pseudomonadati</taxon>
        <taxon>Pseudomonadota</taxon>
        <taxon>Gammaproteobacteria</taxon>
        <taxon>Pseudomonadales</taxon>
        <taxon>Pseudomonadaceae</taxon>
        <taxon>Pseudomonas</taxon>
    </lineage>
</organism>
<dbReference type="EMBL" id="MOBZ01000001">
    <property type="protein sequence ID" value="ROO13842.1"/>
    <property type="molecule type" value="Genomic_DNA"/>
</dbReference>
<dbReference type="Proteomes" id="UP000283619">
    <property type="component" value="Unassembled WGS sequence"/>
</dbReference>
<evidence type="ECO:0000313" key="2">
    <source>
        <dbReference type="Proteomes" id="UP000283619"/>
    </source>
</evidence>
<dbReference type="InterPro" id="IPR016181">
    <property type="entry name" value="Acyl_CoA_acyltransferase"/>
</dbReference>
<gene>
    <name evidence="1" type="ORF">BK673_01855</name>
</gene>
<comment type="caution">
    <text evidence="1">The sequence shown here is derived from an EMBL/GenBank/DDBJ whole genome shotgun (WGS) entry which is preliminary data.</text>
</comment>
<name>A0A423PDD5_PSEFL</name>
<proteinExistence type="predicted"/>
<evidence type="ECO:0008006" key="3">
    <source>
        <dbReference type="Google" id="ProtNLM"/>
    </source>
</evidence>
<dbReference type="AlphaFoldDB" id="A0A423PDD5"/>